<feature type="compositionally biased region" description="Basic and acidic residues" evidence="1">
    <location>
        <begin position="101"/>
        <end position="118"/>
    </location>
</feature>
<comment type="caution">
    <text evidence="3">The sequence shown here is derived from an EMBL/GenBank/DDBJ whole genome shotgun (WGS) entry which is preliminary data.</text>
</comment>
<dbReference type="RefSeq" id="WP_094264388.1">
    <property type="nucleotide sequence ID" value="NZ_NOWF01000005.1"/>
</dbReference>
<keyword evidence="4" id="KW-1185">Reference proteome</keyword>
<organism evidence="3 4">
    <name type="scientific">Paludifilum halophilum</name>
    <dbReference type="NCBI Taxonomy" id="1642702"/>
    <lineage>
        <taxon>Bacteria</taxon>
        <taxon>Bacillati</taxon>
        <taxon>Bacillota</taxon>
        <taxon>Bacilli</taxon>
        <taxon>Bacillales</taxon>
        <taxon>Thermoactinomycetaceae</taxon>
        <taxon>Paludifilum</taxon>
    </lineage>
</organism>
<dbReference type="AlphaFoldDB" id="A0A235B5Y8"/>
<dbReference type="Proteomes" id="UP000215459">
    <property type="component" value="Unassembled WGS sequence"/>
</dbReference>
<evidence type="ECO:0000313" key="3">
    <source>
        <dbReference type="EMBL" id="OYD07718.1"/>
    </source>
</evidence>
<feature type="compositionally biased region" description="Basic and acidic residues" evidence="1">
    <location>
        <begin position="1"/>
        <end position="25"/>
    </location>
</feature>
<dbReference type="InterPro" id="IPR055338">
    <property type="entry name" value="YqfX-like"/>
</dbReference>
<evidence type="ECO:0000256" key="2">
    <source>
        <dbReference type="SAM" id="Phobius"/>
    </source>
</evidence>
<sequence length="184" mass="19820">MAHKNDRQRKNGGPEEAFRPARDMEAAEEYPAADEVELDQDFRPADEVDFAGGAGDAELDFQEPLNRRDDQIGADDVRAPRDKNEDVEAAGEVTPIGPRVDFGRERDENREAGEDARTEGNGIGTISIILSILAFFVVPFLLGSAGIVLGIISARRGSRLGWWAVGIGAVAVILTAFIAPIAGF</sequence>
<protein>
    <recommendedName>
        <fullName evidence="5">DUF4190 domain-containing protein</fullName>
    </recommendedName>
</protein>
<keyword evidence="2" id="KW-1133">Transmembrane helix</keyword>
<dbReference type="PANTHER" id="PTHR40040:SF1">
    <property type="entry name" value="MEMBRANE PROTEIN"/>
    <property type="match status" value="1"/>
</dbReference>
<dbReference type="EMBL" id="NOWF01000005">
    <property type="protein sequence ID" value="OYD07718.1"/>
    <property type="molecule type" value="Genomic_DNA"/>
</dbReference>
<feature type="transmembrane region" description="Helical" evidence="2">
    <location>
        <begin position="160"/>
        <end position="182"/>
    </location>
</feature>
<accession>A0A235B5Y8</accession>
<evidence type="ECO:0000313" key="4">
    <source>
        <dbReference type="Proteomes" id="UP000215459"/>
    </source>
</evidence>
<dbReference type="OrthoDB" id="2943217at2"/>
<dbReference type="PANTHER" id="PTHR40040">
    <property type="entry name" value="SMALL HYDROPHOBIC PROTEIN-RELATED"/>
    <property type="match status" value="1"/>
</dbReference>
<feature type="compositionally biased region" description="Acidic residues" evidence="1">
    <location>
        <begin position="26"/>
        <end position="39"/>
    </location>
</feature>
<feature type="compositionally biased region" description="Basic and acidic residues" evidence="1">
    <location>
        <begin position="65"/>
        <end position="86"/>
    </location>
</feature>
<evidence type="ECO:0000256" key="1">
    <source>
        <dbReference type="SAM" id="MobiDB-lite"/>
    </source>
</evidence>
<name>A0A235B5Y8_9BACL</name>
<gene>
    <name evidence="3" type="ORF">CHM34_09595</name>
</gene>
<feature type="region of interest" description="Disordered" evidence="1">
    <location>
        <begin position="1"/>
        <end position="118"/>
    </location>
</feature>
<evidence type="ECO:0008006" key="5">
    <source>
        <dbReference type="Google" id="ProtNLM"/>
    </source>
</evidence>
<reference evidence="3 4" key="1">
    <citation type="submission" date="2017-07" db="EMBL/GenBank/DDBJ databases">
        <title>The genome sequence of Paludifilum halophilum highlights mechanisms for microbial adaptation to high salt environemnts.</title>
        <authorList>
            <person name="Belbahri L."/>
        </authorList>
    </citation>
    <scope>NUCLEOTIDE SEQUENCE [LARGE SCALE GENOMIC DNA]</scope>
    <source>
        <strain evidence="3 4">DSM 102817</strain>
    </source>
</reference>
<keyword evidence="2" id="KW-0812">Transmembrane</keyword>
<feature type="transmembrane region" description="Helical" evidence="2">
    <location>
        <begin position="126"/>
        <end position="154"/>
    </location>
</feature>
<keyword evidence="2" id="KW-0472">Membrane</keyword>
<proteinExistence type="predicted"/>